<dbReference type="SUPFAM" id="SSF55874">
    <property type="entry name" value="ATPase domain of HSP90 chaperone/DNA topoisomerase II/histidine kinase"/>
    <property type="match status" value="1"/>
</dbReference>
<dbReference type="KEGG" id="hws:RNZ46_15745"/>
<dbReference type="RefSeq" id="WP_316983127.1">
    <property type="nucleotide sequence ID" value="NZ_CP136521.1"/>
</dbReference>
<name>A0AA97HQA8_9FLAO</name>
<protein>
    <submittedName>
        <fullName evidence="4">Histidine kinase</fullName>
    </submittedName>
</protein>
<keyword evidence="1" id="KW-0812">Transmembrane</keyword>
<gene>
    <name evidence="4" type="ORF">RNZ46_15745</name>
</gene>
<dbReference type="Pfam" id="PF06580">
    <property type="entry name" value="His_kinase"/>
    <property type="match status" value="1"/>
</dbReference>
<sequence>MTKKDHKKYTTIITLLLNVFMLLGQTPTHNYLQNISALPDIEFYDITEDLDHFIWLAANKGLFRYNGNTYRKFIHPEQKSNSLFQLKFDAKEQLWCNNIYGQIFFIQNDSLTLFYDANKLVKGQLAPYQILEKSVRLFTVTGIYDIDKSTRNVTKIFEGMCIDNASFNEINYTFVINLEGSTKRHRIYKFENTTAKKILEIKSSQHIQTPKLFAFKDEVFFTHTSASGNIFYLINAEEKTSEKINTPNQLKDETIFKILKFNEEYWFLTSSGVFVFNLLNHNLIFKEHFFETESITDLEIDFNSNYWFTTLNNGVLVSPNLKIKFLELNHVKANITASVGLKNNNFVLGTNNGKLLFYKQDHLVKIIELPGKKFIGKLYFDTDNEKLIVSINASESFVVDLNTYKVNDVANTFSVAKTFSKINDSTLFYGNYRQGVVYKNPFGKLKKQVVKDSRVKASLIFNNHLFVSYIDGVFKYDTASFASEELKRNSKSLLVNSLTKSNDAMWLVTQHNGLLKFKNNTWLKSEIKLPNNLQINKIHADENVLWISTDAGLYQYQVPSKALKLLGAQDGLNTAVIDFLILHNQIIVTLPKAFFILPKTQDLFKTYKTSKVKVEAVKINDRDTLVASSYKLPYDLNKIGITFNSNGFQSNQHVKYQYRVKQIDSSWQNIPLHTHFVNFNSLSSGMYTFELKAQNISAKQPVFATPITFTIAKPYWETYWFYALVLATIIGLVWFYFRRRLQQKERQRIAEIDKILIDKKITNLRLENLRSQMNPHFIFNALNSIQDYIISNEKELASSYLVKFSRLIRMYLDYSQQNEITLEEELNALKLYLELEKVRFEDELEYKITIDNQLKTKQIKVPSLFIQPYVENALKHGLIHKLNNRKLHIEAKIIQQNKMQITVEDNGIGRAQSETLKRPNLHHKPFATKANEERVRLYKNKLKRDIVIITNDLYGDNDVAAGTKVVITMPIH</sequence>
<keyword evidence="5" id="KW-1185">Reference proteome</keyword>
<dbReference type="InterPro" id="IPR015943">
    <property type="entry name" value="WD40/YVTN_repeat-like_dom_sf"/>
</dbReference>
<dbReference type="InterPro" id="IPR050640">
    <property type="entry name" value="Bact_2-comp_sensor_kinase"/>
</dbReference>
<dbReference type="InterPro" id="IPR036890">
    <property type="entry name" value="HATPase_C_sf"/>
</dbReference>
<organism evidence="4 5">
    <name type="scientific">Hwangdonia lutea</name>
    <dbReference type="NCBI Taxonomy" id="3075823"/>
    <lineage>
        <taxon>Bacteria</taxon>
        <taxon>Pseudomonadati</taxon>
        <taxon>Bacteroidota</taxon>
        <taxon>Flavobacteriia</taxon>
        <taxon>Flavobacteriales</taxon>
        <taxon>Flavobacteriaceae</taxon>
        <taxon>Hwangdonia</taxon>
    </lineage>
</organism>
<dbReference type="InterPro" id="IPR011123">
    <property type="entry name" value="Y_Y_Y"/>
</dbReference>
<proteinExistence type="predicted"/>
<keyword evidence="4" id="KW-0808">Transferase</keyword>
<dbReference type="Pfam" id="PF07495">
    <property type="entry name" value="Y_Y_Y"/>
    <property type="match status" value="1"/>
</dbReference>
<dbReference type="PANTHER" id="PTHR34220">
    <property type="entry name" value="SENSOR HISTIDINE KINASE YPDA"/>
    <property type="match status" value="1"/>
</dbReference>
<dbReference type="PANTHER" id="PTHR34220:SF7">
    <property type="entry name" value="SENSOR HISTIDINE KINASE YPDA"/>
    <property type="match status" value="1"/>
</dbReference>
<feature type="transmembrane region" description="Helical" evidence="1">
    <location>
        <begin position="719"/>
        <end position="737"/>
    </location>
</feature>
<evidence type="ECO:0000313" key="4">
    <source>
        <dbReference type="EMBL" id="WOD43442.1"/>
    </source>
</evidence>
<dbReference type="InterPro" id="IPR010559">
    <property type="entry name" value="Sig_transdc_His_kin_internal"/>
</dbReference>
<dbReference type="EMBL" id="CP136521">
    <property type="protein sequence ID" value="WOD43442.1"/>
    <property type="molecule type" value="Genomic_DNA"/>
</dbReference>
<dbReference type="AlphaFoldDB" id="A0AA97HQA8"/>
<dbReference type="GO" id="GO:0000155">
    <property type="term" value="F:phosphorelay sensor kinase activity"/>
    <property type="evidence" value="ECO:0007669"/>
    <property type="project" value="InterPro"/>
</dbReference>
<reference evidence="5" key="1">
    <citation type="submission" date="2024-06" db="EMBL/GenBank/DDBJ databases">
        <title>Hwangdonia haimaensis gen. nov., sp. nov., a member of the family Flavobacteriaceae isolated from the haima cold seep.</title>
        <authorList>
            <person name="Li J."/>
        </authorList>
    </citation>
    <scope>NUCLEOTIDE SEQUENCE [LARGE SCALE GENOMIC DNA]</scope>
    <source>
        <strain evidence="5">SCSIO 19198</strain>
    </source>
</reference>
<evidence type="ECO:0000259" key="2">
    <source>
        <dbReference type="Pfam" id="PF06580"/>
    </source>
</evidence>
<dbReference type="Gene3D" id="2.130.10.10">
    <property type="entry name" value="YVTN repeat-like/Quinoprotein amine dehydrogenase"/>
    <property type="match status" value="2"/>
</dbReference>
<keyword evidence="1" id="KW-1133">Transmembrane helix</keyword>
<keyword evidence="4" id="KW-0418">Kinase</keyword>
<feature type="domain" description="Signal transduction histidine kinase internal region" evidence="2">
    <location>
        <begin position="765"/>
        <end position="844"/>
    </location>
</feature>
<dbReference type="Proteomes" id="UP001302486">
    <property type="component" value="Chromosome"/>
</dbReference>
<keyword evidence="1" id="KW-0472">Membrane</keyword>
<dbReference type="GO" id="GO:0016020">
    <property type="term" value="C:membrane"/>
    <property type="evidence" value="ECO:0007669"/>
    <property type="project" value="InterPro"/>
</dbReference>
<dbReference type="SUPFAM" id="SSF50978">
    <property type="entry name" value="WD40 repeat-like"/>
    <property type="match status" value="1"/>
</dbReference>
<accession>A0AA97HQA8</accession>
<evidence type="ECO:0000256" key="1">
    <source>
        <dbReference type="SAM" id="Phobius"/>
    </source>
</evidence>
<evidence type="ECO:0000313" key="5">
    <source>
        <dbReference type="Proteomes" id="UP001302486"/>
    </source>
</evidence>
<evidence type="ECO:0000259" key="3">
    <source>
        <dbReference type="Pfam" id="PF07495"/>
    </source>
</evidence>
<dbReference type="Gene3D" id="3.30.565.10">
    <property type="entry name" value="Histidine kinase-like ATPase, C-terminal domain"/>
    <property type="match status" value="1"/>
</dbReference>
<dbReference type="Gene3D" id="2.60.40.10">
    <property type="entry name" value="Immunoglobulins"/>
    <property type="match status" value="1"/>
</dbReference>
<feature type="domain" description="Two component regulator three Y" evidence="3">
    <location>
        <begin position="648"/>
        <end position="711"/>
    </location>
</feature>
<dbReference type="InterPro" id="IPR036322">
    <property type="entry name" value="WD40_repeat_dom_sf"/>
</dbReference>
<dbReference type="InterPro" id="IPR013783">
    <property type="entry name" value="Ig-like_fold"/>
</dbReference>